<dbReference type="GO" id="GO:0016491">
    <property type="term" value="F:oxidoreductase activity"/>
    <property type="evidence" value="ECO:0007669"/>
    <property type="project" value="UniProtKB-KW"/>
</dbReference>
<dbReference type="EMBL" id="JBBPCO010000001">
    <property type="protein sequence ID" value="MEK8088169.1"/>
    <property type="molecule type" value="Genomic_DNA"/>
</dbReference>
<accession>A0ABU9D428</accession>
<comment type="caution">
    <text evidence="2">The sequence shown here is derived from an EMBL/GenBank/DDBJ whole genome shotgun (WGS) entry which is preliminary data.</text>
</comment>
<dbReference type="SUPFAM" id="SSF51905">
    <property type="entry name" value="FAD/NAD(P)-binding domain"/>
    <property type="match status" value="1"/>
</dbReference>
<feature type="domain" description="Amine oxidase" evidence="1">
    <location>
        <begin position="13"/>
        <end position="432"/>
    </location>
</feature>
<dbReference type="NCBIfam" id="TIGR03467">
    <property type="entry name" value="HpnE"/>
    <property type="match status" value="1"/>
</dbReference>
<keyword evidence="2" id="KW-0560">Oxidoreductase</keyword>
<proteinExistence type="predicted"/>
<dbReference type="Gene3D" id="3.50.50.60">
    <property type="entry name" value="FAD/NAD(P)-binding domain"/>
    <property type="match status" value="1"/>
</dbReference>
<dbReference type="InterPro" id="IPR050464">
    <property type="entry name" value="Zeta_carotene_desat/Oxidored"/>
</dbReference>
<organism evidence="2 3">
    <name type="scientific">Thermithiobacillus plumbiphilus</name>
    <dbReference type="NCBI Taxonomy" id="1729899"/>
    <lineage>
        <taxon>Bacteria</taxon>
        <taxon>Pseudomonadati</taxon>
        <taxon>Pseudomonadota</taxon>
        <taxon>Acidithiobacillia</taxon>
        <taxon>Acidithiobacillales</taxon>
        <taxon>Thermithiobacillaceae</taxon>
        <taxon>Thermithiobacillus</taxon>
    </lineage>
</organism>
<evidence type="ECO:0000259" key="1">
    <source>
        <dbReference type="Pfam" id="PF01593"/>
    </source>
</evidence>
<evidence type="ECO:0000313" key="2">
    <source>
        <dbReference type="EMBL" id="MEK8088169.1"/>
    </source>
</evidence>
<dbReference type="PANTHER" id="PTHR42923:SF47">
    <property type="entry name" value="BLR3003 PROTEIN"/>
    <property type="match status" value="1"/>
</dbReference>
<dbReference type="InterPro" id="IPR017830">
    <property type="entry name" value="SQase_HpnE"/>
</dbReference>
<dbReference type="Proteomes" id="UP001446205">
    <property type="component" value="Unassembled WGS sequence"/>
</dbReference>
<dbReference type="Pfam" id="PF01593">
    <property type="entry name" value="Amino_oxidase"/>
    <property type="match status" value="1"/>
</dbReference>
<dbReference type="InterPro" id="IPR002937">
    <property type="entry name" value="Amino_oxidase"/>
</dbReference>
<sequence>MSAPVAVLGAGWAGLTAALALLRAGVEVEIFEAARRPGGRARAISLHGQQLDNGQHILIGAYTDTLELLHSLGTRQHLREQRLMQLHYRDAQGKGFSLSAAPLPAPLHLGFGLLRSSLLDWRERRQALALALQWQRQGYAVAQDQPLAAYLLGRQSANAVARLWEPLCLATLNTSLEQASTRLFLGVLREAFSKEARHSRLIIPGSDLSALFADPALAEIAARGGRLHLGERVRAIGQAHGGYEIRSSGGCYPASQVICALPHRATAALLDFHPALSGLRDELARFQDNAITTVYLDYPADTRLAQDCFGLLGTVGQWVFDRGRLLGEHGRLAVVISAEAIDPKPSPAALGRLIAGELFRAFPGQLPPDPLGVHAVRETRATFQASPAIEVLRPGTATPLPGFWLAGDYTATGLPGTLEGAVRSGRGAATAAIARQQQLGA</sequence>
<reference evidence="2 3" key="1">
    <citation type="submission" date="2024-04" db="EMBL/GenBank/DDBJ databases">
        <authorList>
            <person name="Abashina T."/>
            <person name="Shaikin A."/>
        </authorList>
    </citation>
    <scope>NUCLEOTIDE SEQUENCE [LARGE SCALE GENOMIC DNA]</scope>
    <source>
        <strain evidence="2 3">AAFK</strain>
    </source>
</reference>
<dbReference type="InterPro" id="IPR036188">
    <property type="entry name" value="FAD/NAD-bd_sf"/>
</dbReference>
<dbReference type="EC" id="1.17.8.1" evidence="2"/>
<dbReference type="PRINTS" id="PR00420">
    <property type="entry name" value="RNGMNOXGNASE"/>
</dbReference>
<evidence type="ECO:0000313" key="3">
    <source>
        <dbReference type="Proteomes" id="UP001446205"/>
    </source>
</evidence>
<dbReference type="RefSeq" id="WP_341369236.1">
    <property type="nucleotide sequence ID" value="NZ_JBBPCO010000001.1"/>
</dbReference>
<keyword evidence="3" id="KW-1185">Reference proteome</keyword>
<name>A0ABU9D428_9PROT</name>
<protein>
    <submittedName>
        <fullName evidence="2">Hydroxysqualene dehydroxylase HpnE</fullName>
        <ecNumber evidence="2">1.17.8.1</ecNumber>
    </submittedName>
</protein>
<dbReference type="PANTHER" id="PTHR42923">
    <property type="entry name" value="PROTOPORPHYRINOGEN OXIDASE"/>
    <property type="match status" value="1"/>
</dbReference>
<gene>
    <name evidence="2" type="primary">hpnE</name>
    <name evidence="2" type="ORF">WOB96_00170</name>
</gene>